<protein>
    <submittedName>
        <fullName evidence="1">Uncharacterized protein</fullName>
    </submittedName>
</protein>
<dbReference type="EMBL" id="JEMN01000045">
    <property type="protein sequence ID" value="KXH64870.1"/>
    <property type="molecule type" value="Genomic_DNA"/>
</dbReference>
<accession>A0A135UWT9</accession>
<dbReference type="Proteomes" id="UP000070054">
    <property type="component" value="Unassembled WGS sequence"/>
</dbReference>
<proteinExistence type="predicted"/>
<sequence length="194" mass="22076">MQVSSTAHMSPMCHGMTVEAVPPDRQIPLQASQDGQLPDGRVFREPRRFGSDRNINIEATPFQAEARLQSTALLVRDATRNERRIGIGVFAHHMATSDRFPELSDTKPMAAMRANFIHTGLCNWADDRRANQQTWNEPGVSLQESYHSVRMCPTFNERRASHYMGDCRMWWKIIKSQSSPVWTPSTEKGDDEDS</sequence>
<gene>
    <name evidence="1" type="ORF">CNYM01_05809</name>
</gene>
<evidence type="ECO:0000313" key="1">
    <source>
        <dbReference type="EMBL" id="KXH64870.1"/>
    </source>
</evidence>
<dbReference type="AlphaFoldDB" id="A0A135UWT9"/>
<comment type="caution">
    <text evidence="1">The sequence shown here is derived from an EMBL/GenBank/DDBJ whole genome shotgun (WGS) entry which is preliminary data.</text>
</comment>
<reference evidence="1 2" key="1">
    <citation type="submission" date="2014-02" db="EMBL/GenBank/DDBJ databases">
        <title>The genome sequence of Colletotrichum nymphaeae SA-01.</title>
        <authorList>
            <person name="Baroncelli R."/>
            <person name="Thon M.R."/>
        </authorList>
    </citation>
    <scope>NUCLEOTIDE SEQUENCE [LARGE SCALE GENOMIC DNA]</scope>
    <source>
        <strain evidence="1 2">SA-01</strain>
    </source>
</reference>
<keyword evidence="2" id="KW-1185">Reference proteome</keyword>
<name>A0A135UWT9_9PEZI</name>
<evidence type="ECO:0000313" key="2">
    <source>
        <dbReference type="Proteomes" id="UP000070054"/>
    </source>
</evidence>
<organism evidence="1 2">
    <name type="scientific">Colletotrichum nymphaeae SA-01</name>
    <dbReference type="NCBI Taxonomy" id="1460502"/>
    <lineage>
        <taxon>Eukaryota</taxon>
        <taxon>Fungi</taxon>
        <taxon>Dikarya</taxon>
        <taxon>Ascomycota</taxon>
        <taxon>Pezizomycotina</taxon>
        <taxon>Sordariomycetes</taxon>
        <taxon>Hypocreomycetidae</taxon>
        <taxon>Glomerellales</taxon>
        <taxon>Glomerellaceae</taxon>
        <taxon>Colletotrichum</taxon>
        <taxon>Colletotrichum acutatum species complex</taxon>
    </lineage>
</organism>